<comment type="caution">
    <text evidence="9">The sequence shown here is derived from an EMBL/GenBank/DDBJ whole genome shotgun (WGS) entry which is preliminary data.</text>
</comment>
<evidence type="ECO:0000256" key="1">
    <source>
        <dbReference type="ARBA" id="ARBA00022723"/>
    </source>
</evidence>
<dbReference type="Pfam" id="PF00397">
    <property type="entry name" value="WW"/>
    <property type="match status" value="1"/>
</dbReference>
<evidence type="ECO:0000313" key="10">
    <source>
        <dbReference type="Proteomes" id="UP001054857"/>
    </source>
</evidence>
<dbReference type="GO" id="GO:0051252">
    <property type="term" value="P:regulation of RNA metabolic process"/>
    <property type="evidence" value="ECO:0007669"/>
    <property type="project" value="UniProtKB-ARBA"/>
</dbReference>
<dbReference type="PROSITE" id="PS50103">
    <property type="entry name" value="ZF_C3H1"/>
    <property type="match status" value="1"/>
</dbReference>
<dbReference type="GO" id="GO:0010468">
    <property type="term" value="P:regulation of gene expression"/>
    <property type="evidence" value="ECO:0007669"/>
    <property type="project" value="UniProtKB-ARBA"/>
</dbReference>
<sequence length="170" mass="18300">MDGAFPSRTGEPFQDSGDGQGPKPRGFRGTAENAKTKVCTRWLQGDCRFGARCNFAHGEHELRKLPERQGGRGGGRGGGYNNYGGPGRGGYGGRGQGGYPGQGYEGVGYGQPQAGGPGVAEDVWAAQGFPVQGPNGWTMYRTRDTGEPYYHNHRSNETTWDRPADWPITM</sequence>
<reference evidence="9 10" key="1">
    <citation type="journal article" date="2021" name="Sci. Rep.">
        <title>Genome sequencing of the multicellular alga Astrephomene provides insights into convergent evolution of germ-soma differentiation.</title>
        <authorList>
            <person name="Yamashita S."/>
            <person name="Yamamoto K."/>
            <person name="Matsuzaki R."/>
            <person name="Suzuki S."/>
            <person name="Yamaguchi H."/>
            <person name="Hirooka S."/>
            <person name="Minakuchi Y."/>
            <person name="Miyagishima S."/>
            <person name="Kawachi M."/>
            <person name="Toyoda A."/>
            <person name="Nozaki H."/>
        </authorList>
    </citation>
    <scope>NUCLEOTIDE SEQUENCE [LARGE SCALE GENOMIC DNA]</scope>
    <source>
        <strain evidence="9 10">NIES-4017</strain>
    </source>
</reference>
<feature type="region of interest" description="Disordered" evidence="6">
    <location>
        <begin position="1"/>
        <end position="30"/>
    </location>
</feature>
<keyword evidence="10" id="KW-1185">Reference proteome</keyword>
<dbReference type="GO" id="GO:0003729">
    <property type="term" value="F:mRNA binding"/>
    <property type="evidence" value="ECO:0007669"/>
    <property type="project" value="InterPro"/>
</dbReference>
<dbReference type="Gene3D" id="2.20.70.10">
    <property type="match status" value="1"/>
</dbReference>
<dbReference type="PROSITE" id="PS50020">
    <property type="entry name" value="WW_DOMAIN_2"/>
    <property type="match status" value="1"/>
</dbReference>
<dbReference type="GO" id="GO:0008270">
    <property type="term" value="F:zinc ion binding"/>
    <property type="evidence" value="ECO:0007669"/>
    <property type="project" value="UniProtKB-KW"/>
</dbReference>
<dbReference type="SUPFAM" id="SSF51045">
    <property type="entry name" value="WW domain"/>
    <property type="match status" value="1"/>
</dbReference>
<keyword evidence="2" id="KW-0677">Repeat</keyword>
<dbReference type="EMBL" id="BMAR01000002">
    <property type="protein sequence ID" value="GFR41877.1"/>
    <property type="molecule type" value="Genomic_DNA"/>
</dbReference>
<dbReference type="InterPro" id="IPR045877">
    <property type="entry name" value="ZFP36-like"/>
</dbReference>
<evidence type="ECO:0000256" key="6">
    <source>
        <dbReference type="SAM" id="MobiDB-lite"/>
    </source>
</evidence>
<accession>A0AAD3DK23</accession>
<evidence type="ECO:0000256" key="3">
    <source>
        <dbReference type="ARBA" id="ARBA00022771"/>
    </source>
</evidence>
<keyword evidence="4 5" id="KW-0862">Zinc</keyword>
<dbReference type="Gene3D" id="4.10.1000.10">
    <property type="entry name" value="Zinc finger, CCCH-type"/>
    <property type="match status" value="1"/>
</dbReference>
<feature type="domain" description="WW" evidence="7">
    <location>
        <begin position="131"/>
        <end position="165"/>
    </location>
</feature>
<dbReference type="SUPFAM" id="SSF90229">
    <property type="entry name" value="CCCH zinc finger"/>
    <property type="match status" value="1"/>
</dbReference>
<dbReference type="Proteomes" id="UP001054857">
    <property type="component" value="Unassembled WGS sequence"/>
</dbReference>
<dbReference type="CDD" id="cd00201">
    <property type="entry name" value="WW"/>
    <property type="match status" value="1"/>
</dbReference>
<dbReference type="InterPro" id="IPR000571">
    <property type="entry name" value="Znf_CCCH"/>
</dbReference>
<dbReference type="SMART" id="SM00456">
    <property type="entry name" value="WW"/>
    <property type="match status" value="1"/>
</dbReference>
<dbReference type="SMART" id="SM00356">
    <property type="entry name" value="ZnF_C3H1"/>
    <property type="match status" value="1"/>
</dbReference>
<dbReference type="InterPro" id="IPR036020">
    <property type="entry name" value="WW_dom_sf"/>
</dbReference>
<dbReference type="Pfam" id="PF00642">
    <property type="entry name" value="zf-CCCH"/>
    <property type="match status" value="1"/>
</dbReference>
<dbReference type="PANTHER" id="PTHR12547">
    <property type="entry name" value="CCCH ZINC FINGER/TIS11-RELATED"/>
    <property type="match status" value="1"/>
</dbReference>
<feature type="domain" description="C3H1-type" evidence="8">
    <location>
        <begin position="33"/>
        <end position="60"/>
    </location>
</feature>
<gene>
    <name evidence="9" type="ORF">Agub_g2660</name>
</gene>
<evidence type="ECO:0000256" key="2">
    <source>
        <dbReference type="ARBA" id="ARBA00022737"/>
    </source>
</evidence>
<evidence type="ECO:0000313" key="9">
    <source>
        <dbReference type="EMBL" id="GFR41877.1"/>
    </source>
</evidence>
<protein>
    <submittedName>
        <fullName evidence="9">Uncharacterized protein</fullName>
    </submittedName>
</protein>
<evidence type="ECO:0000259" key="7">
    <source>
        <dbReference type="PROSITE" id="PS50020"/>
    </source>
</evidence>
<evidence type="ECO:0000259" key="8">
    <source>
        <dbReference type="PROSITE" id="PS50103"/>
    </source>
</evidence>
<dbReference type="AlphaFoldDB" id="A0AAD3DK23"/>
<dbReference type="InterPro" id="IPR036855">
    <property type="entry name" value="Znf_CCCH_sf"/>
</dbReference>
<keyword evidence="1 5" id="KW-0479">Metal-binding</keyword>
<feature type="compositionally biased region" description="Gly residues" evidence="6">
    <location>
        <begin position="71"/>
        <end position="98"/>
    </location>
</feature>
<feature type="zinc finger region" description="C3H1-type" evidence="5">
    <location>
        <begin position="33"/>
        <end position="60"/>
    </location>
</feature>
<name>A0AAD3DK23_9CHLO</name>
<evidence type="ECO:0000256" key="4">
    <source>
        <dbReference type="ARBA" id="ARBA00022833"/>
    </source>
</evidence>
<feature type="region of interest" description="Disordered" evidence="6">
    <location>
        <begin position="64"/>
        <end position="98"/>
    </location>
</feature>
<keyword evidence="3 5" id="KW-0863">Zinc-finger</keyword>
<dbReference type="PROSITE" id="PS01159">
    <property type="entry name" value="WW_DOMAIN_1"/>
    <property type="match status" value="1"/>
</dbReference>
<dbReference type="InterPro" id="IPR001202">
    <property type="entry name" value="WW_dom"/>
</dbReference>
<organism evidence="9 10">
    <name type="scientific">Astrephomene gubernaculifera</name>
    <dbReference type="NCBI Taxonomy" id="47775"/>
    <lineage>
        <taxon>Eukaryota</taxon>
        <taxon>Viridiplantae</taxon>
        <taxon>Chlorophyta</taxon>
        <taxon>core chlorophytes</taxon>
        <taxon>Chlorophyceae</taxon>
        <taxon>CS clade</taxon>
        <taxon>Chlamydomonadales</taxon>
        <taxon>Astrephomenaceae</taxon>
        <taxon>Astrephomene</taxon>
    </lineage>
</organism>
<dbReference type="PANTHER" id="PTHR12547:SF159">
    <property type="entry name" value="CCCH ZINC FINGER-CONTAINING SAC3_GANP_NIN1_MTS3_EIF-3 P25 FAMILY PROTEIN"/>
    <property type="match status" value="1"/>
</dbReference>
<evidence type="ECO:0000256" key="5">
    <source>
        <dbReference type="PROSITE-ProRule" id="PRU00723"/>
    </source>
</evidence>
<proteinExistence type="predicted"/>
<dbReference type="FunFam" id="4.10.1000.10:FF:000003">
    <property type="entry name" value="Zinc finger CCCH domain-containing protein"/>
    <property type="match status" value="1"/>
</dbReference>